<protein>
    <recommendedName>
        <fullName evidence="5">BHLH domain-containing protein</fullName>
    </recommendedName>
</protein>
<dbReference type="InterPro" id="IPR051358">
    <property type="entry name" value="TF_AMS/ICE1/BHLH6-like"/>
</dbReference>
<comment type="subcellular location">
    <subcellularLocation>
        <location evidence="1">Nucleus</location>
    </subcellularLocation>
</comment>
<evidence type="ECO:0000313" key="6">
    <source>
        <dbReference type="EMBL" id="KZM88780.1"/>
    </source>
</evidence>
<dbReference type="OMA" id="FNVERRN"/>
<gene>
    <name evidence="6" type="ORF">DCAR_025855</name>
</gene>
<dbReference type="Pfam" id="PF22754">
    <property type="entry name" value="bHLH-TF_ACT-like_plant"/>
    <property type="match status" value="1"/>
</dbReference>
<dbReference type="PANTHER" id="PTHR31945:SF15">
    <property type="entry name" value="TRANSCRIPTION FACTOR BHLH61-RELATED"/>
    <property type="match status" value="1"/>
</dbReference>
<accession>A0A161ZQN1</accession>
<evidence type="ECO:0000256" key="2">
    <source>
        <dbReference type="ARBA" id="ARBA00023015"/>
    </source>
</evidence>
<dbReference type="Gene3D" id="4.10.280.10">
    <property type="entry name" value="Helix-loop-helix DNA-binding domain"/>
    <property type="match status" value="1"/>
</dbReference>
<dbReference type="STRING" id="79200.A0A161ZQN1"/>
<keyword evidence="3" id="KW-0804">Transcription</keyword>
<dbReference type="Gramene" id="KZM88780">
    <property type="protein sequence ID" value="KZM88780"/>
    <property type="gene ID" value="DCAR_025855"/>
</dbReference>
<dbReference type="GO" id="GO:0005634">
    <property type="term" value="C:nucleus"/>
    <property type="evidence" value="ECO:0007669"/>
    <property type="project" value="UniProtKB-SubCell"/>
</dbReference>
<dbReference type="InterPro" id="IPR011598">
    <property type="entry name" value="bHLH_dom"/>
</dbReference>
<proteinExistence type="predicted"/>
<dbReference type="GO" id="GO:0046983">
    <property type="term" value="F:protein dimerization activity"/>
    <property type="evidence" value="ECO:0007669"/>
    <property type="project" value="InterPro"/>
</dbReference>
<dbReference type="GO" id="GO:0043565">
    <property type="term" value="F:sequence-specific DNA binding"/>
    <property type="evidence" value="ECO:0007669"/>
    <property type="project" value="TreeGrafter"/>
</dbReference>
<dbReference type="Pfam" id="PF00010">
    <property type="entry name" value="HLH"/>
    <property type="match status" value="1"/>
</dbReference>
<dbReference type="GO" id="GO:0003700">
    <property type="term" value="F:DNA-binding transcription factor activity"/>
    <property type="evidence" value="ECO:0007669"/>
    <property type="project" value="TreeGrafter"/>
</dbReference>
<sequence length="171" mass="19303">MAERRRRKRLNDRLSMLRSIVPKISKKMDRTSIVGDTIDYVKDLQERIHKLKEEVDTEAESNHMNLMASSNEDTNEVIPISPTKFDVERKDESTRIEICCATKPGLLLSTVETIEALGLDIQQCVVSCFSDFSLQATCSEAVDNQKFVGCEDIKQELCRNAGYAGYGGKCF</sequence>
<dbReference type="SMART" id="SM00353">
    <property type="entry name" value="HLH"/>
    <property type="match status" value="1"/>
</dbReference>
<dbReference type="SUPFAM" id="SSF47459">
    <property type="entry name" value="HLH, helix-loop-helix DNA-binding domain"/>
    <property type="match status" value="1"/>
</dbReference>
<evidence type="ECO:0000256" key="4">
    <source>
        <dbReference type="ARBA" id="ARBA00023242"/>
    </source>
</evidence>
<dbReference type="AlphaFoldDB" id="A0A161ZQN1"/>
<keyword evidence="4" id="KW-0539">Nucleus</keyword>
<dbReference type="PROSITE" id="PS50888">
    <property type="entry name" value="BHLH"/>
    <property type="match status" value="1"/>
</dbReference>
<comment type="caution">
    <text evidence="6">The sequence shown here is derived from an EMBL/GenBank/DDBJ whole genome shotgun (WGS) entry which is preliminary data.</text>
</comment>
<name>A0A161ZQN1_DAUCS</name>
<dbReference type="EMBL" id="LNRQ01000007">
    <property type="protein sequence ID" value="KZM88780.1"/>
    <property type="molecule type" value="Genomic_DNA"/>
</dbReference>
<dbReference type="PANTHER" id="PTHR31945">
    <property type="entry name" value="TRANSCRIPTION FACTOR SCREAM2-RELATED"/>
    <property type="match status" value="1"/>
</dbReference>
<evidence type="ECO:0000256" key="1">
    <source>
        <dbReference type="ARBA" id="ARBA00004123"/>
    </source>
</evidence>
<dbReference type="InterPro" id="IPR036638">
    <property type="entry name" value="HLH_DNA-bd_sf"/>
</dbReference>
<evidence type="ECO:0000256" key="3">
    <source>
        <dbReference type="ARBA" id="ARBA00023163"/>
    </source>
</evidence>
<dbReference type="InterPro" id="IPR054502">
    <property type="entry name" value="bHLH-TF_ACT-like_plant"/>
</dbReference>
<reference evidence="6" key="1">
    <citation type="journal article" date="2016" name="Nat. Genet.">
        <title>A high-quality carrot genome assembly provides new insights into carotenoid accumulation and asterid genome evolution.</title>
        <authorList>
            <person name="Iorizzo M."/>
            <person name="Ellison S."/>
            <person name="Senalik D."/>
            <person name="Zeng P."/>
            <person name="Satapoomin P."/>
            <person name="Huang J."/>
            <person name="Bowman M."/>
            <person name="Iovene M."/>
            <person name="Sanseverino W."/>
            <person name="Cavagnaro P."/>
            <person name="Yildiz M."/>
            <person name="Macko-Podgorni A."/>
            <person name="Moranska E."/>
            <person name="Grzebelus E."/>
            <person name="Grzebelus D."/>
            <person name="Ashrafi H."/>
            <person name="Zheng Z."/>
            <person name="Cheng S."/>
            <person name="Spooner D."/>
            <person name="Van Deynze A."/>
            <person name="Simon P."/>
        </authorList>
    </citation>
    <scope>NUCLEOTIDE SEQUENCE [LARGE SCALE GENOMIC DNA]</scope>
    <source>
        <tissue evidence="6">Leaf</tissue>
    </source>
</reference>
<feature type="domain" description="BHLH" evidence="5">
    <location>
        <begin position="1"/>
        <end position="44"/>
    </location>
</feature>
<evidence type="ECO:0000259" key="5">
    <source>
        <dbReference type="PROSITE" id="PS50888"/>
    </source>
</evidence>
<organism evidence="6">
    <name type="scientific">Daucus carota subsp. sativus</name>
    <name type="common">Carrot</name>
    <dbReference type="NCBI Taxonomy" id="79200"/>
    <lineage>
        <taxon>Eukaryota</taxon>
        <taxon>Viridiplantae</taxon>
        <taxon>Streptophyta</taxon>
        <taxon>Embryophyta</taxon>
        <taxon>Tracheophyta</taxon>
        <taxon>Spermatophyta</taxon>
        <taxon>Magnoliopsida</taxon>
        <taxon>eudicotyledons</taxon>
        <taxon>Gunneridae</taxon>
        <taxon>Pentapetalae</taxon>
        <taxon>asterids</taxon>
        <taxon>campanulids</taxon>
        <taxon>Apiales</taxon>
        <taxon>Apiaceae</taxon>
        <taxon>Apioideae</taxon>
        <taxon>Scandiceae</taxon>
        <taxon>Daucinae</taxon>
        <taxon>Daucus</taxon>
        <taxon>Daucus sect. Daucus</taxon>
    </lineage>
</organism>
<keyword evidence="2" id="KW-0805">Transcription regulation</keyword>